<dbReference type="RefSeq" id="WP_156013737.1">
    <property type="nucleotide sequence ID" value="NZ_CP045484.1"/>
</dbReference>
<dbReference type="KEGG" id="soh:D1869_02330"/>
<dbReference type="AlphaFoldDB" id="A0A650CER4"/>
<evidence type="ECO:0000313" key="2">
    <source>
        <dbReference type="EMBL" id="QGR16155.1"/>
    </source>
</evidence>
<reference evidence="2 3" key="1">
    <citation type="submission" date="2019-10" db="EMBL/GenBank/DDBJ databases">
        <title>Genome Sequences from Six Type Strain Members of the Archaeal Family Sulfolobaceae: Acidianus ambivalens, Acidianus infernus, Metallosphaera prunae, Stygiolobus azoricus, Sulfolobus metallicus, and Sulfurisphaera ohwakuensis.</title>
        <authorList>
            <person name="Counts J.A."/>
            <person name="Kelly R.M."/>
        </authorList>
    </citation>
    <scope>NUCLEOTIDE SEQUENCE [LARGE SCALE GENOMIC DNA]</scope>
    <source>
        <strain evidence="2 3">TA-1</strain>
    </source>
</reference>
<dbReference type="Proteomes" id="UP000427373">
    <property type="component" value="Chromosome"/>
</dbReference>
<protein>
    <submittedName>
        <fullName evidence="1 2">Succinate dehydrogenase</fullName>
    </submittedName>
</protein>
<sequence length="116" mass="13603">MSYEDKISDTLTKIGAIITRGWYSVSERPERPPFGKELEYKVDELFWGKIHLRNEGDLYVLVISKDIFNWKDKISQLKVKGEIEDAAGGLLWLKEDLDNLEEDMKYLKEYLSSLKK</sequence>
<dbReference type="EMBL" id="CP045484">
    <property type="protein sequence ID" value="QGR16155.1"/>
    <property type="molecule type" value="Genomic_DNA"/>
</dbReference>
<evidence type="ECO:0000313" key="3">
    <source>
        <dbReference type="Proteomes" id="UP000427373"/>
    </source>
</evidence>
<dbReference type="GeneID" id="42800047"/>
<dbReference type="Proteomes" id="UP000582213">
    <property type="component" value="Unassembled WGS sequence"/>
</dbReference>
<evidence type="ECO:0000313" key="1">
    <source>
        <dbReference type="EMBL" id="MBB5252914.1"/>
    </source>
</evidence>
<accession>A0A650CER4</accession>
<proteinExistence type="predicted"/>
<keyword evidence="3" id="KW-1185">Reference proteome</keyword>
<name>A0A650CER4_SULOH</name>
<reference evidence="1 4" key="2">
    <citation type="submission" date="2020-08" db="EMBL/GenBank/DDBJ databases">
        <title>Genomic Encyclopedia of Type Strains, Phase IV (KMG-IV): sequencing the most valuable type-strain genomes for metagenomic binning, comparative biology and taxonomic classification.</title>
        <authorList>
            <person name="Goeker M."/>
        </authorList>
    </citation>
    <scope>NUCLEOTIDE SEQUENCE [LARGE SCALE GENOMIC DNA]</scope>
    <source>
        <strain evidence="1 4">DSM 12421</strain>
    </source>
</reference>
<dbReference type="EMBL" id="JACHFY010000002">
    <property type="protein sequence ID" value="MBB5252914.1"/>
    <property type="molecule type" value="Genomic_DNA"/>
</dbReference>
<evidence type="ECO:0000313" key="4">
    <source>
        <dbReference type="Proteomes" id="UP000582213"/>
    </source>
</evidence>
<organism evidence="2 3">
    <name type="scientific">Sulfurisphaera ohwakuensis</name>
    <dbReference type="NCBI Taxonomy" id="69656"/>
    <lineage>
        <taxon>Archaea</taxon>
        <taxon>Thermoproteota</taxon>
        <taxon>Thermoprotei</taxon>
        <taxon>Sulfolobales</taxon>
        <taxon>Sulfolobaceae</taxon>
        <taxon>Sulfurisphaera</taxon>
    </lineage>
</organism>
<gene>
    <name evidence="2" type="ORF">D1869_02330</name>
    <name evidence="1" type="ORF">HNQ62_000647</name>
</gene>